<dbReference type="AlphaFoldDB" id="A0A6J6CC95"/>
<dbReference type="SUPFAM" id="SSF51445">
    <property type="entry name" value="(Trans)glycosidases"/>
    <property type="match status" value="1"/>
</dbReference>
<proteinExistence type="predicted"/>
<evidence type="ECO:0000256" key="2">
    <source>
        <dbReference type="ARBA" id="ARBA00023295"/>
    </source>
</evidence>
<gene>
    <name evidence="4" type="ORF">UFOPK1358_01482</name>
</gene>
<dbReference type="GO" id="GO:0000272">
    <property type="term" value="P:polysaccharide catabolic process"/>
    <property type="evidence" value="ECO:0007669"/>
    <property type="project" value="InterPro"/>
</dbReference>
<evidence type="ECO:0000256" key="1">
    <source>
        <dbReference type="ARBA" id="ARBA00022801"/>
    </source>
</evidence>
<keyword evidence="1" id="KW-0378">Hydrolase</keyword>
<protein>
    <submittedName>
        <fullName evidence="4">Unannotated protein</fullName>
    </submittedName>
</protein>
<name>A0A6J6CC95_9ZZZZ</name>
<dbReference type="Pfam" id="PF00150">
    <property type="entry name" value="Cellulase"/>
    <property type="match status" value="1"/>
</dbReference>
<sequence length="381" mass="43000">MTSIAGILGRQVVQALRVHDPRPAPPVVSRARWSVEQAQDWAQRTPWLLGANFIPSTAGNQLEMWQADTFDLPTIDRELGWAAEQFGMNSMRIFLHDLLWQAEGEAFLDRIEQVLEVANSHGITVMPVLFDGIWNPRPAVGPQRDPRPQLHNSIWLQSPGAAVIANPERWDSLRPYVEAVISRFAHDPRVIAWDLFNEPDSANPAYRKFEPAHKSALIAQLLEQVFDWAAAVDPDQPLTVGIFNGTKRGAERSRQAARVIFERSDMYSFHSYEGEKGLADSIRYLSSFGRPLVCTEWLGRPRSPAALLEVLASHSVGGFNWGLVDGRSQTKFPWTSWYLRRKGEPNLWFHELLHPDGTPYSEQEALLFRKVASSMSSAPES</sequence>
<dbReference type="InterPro" id="IPR017853">
    <property type="entry name" value="GH"/>
</dbReference>
<dbReference type="GO" id="GO:0004553">
    <property type="term" value="F:hydrolase activity, hydrolyzing O-glycosyl compounds"/>
    <property type="evidence" value="ECO:0007669"/>
    <property type="project" value="InterPro"/>
</dbReference>
<organism evidence="4">
    <name type="scientific">freshwater metagenome</name>
    <dbReference type="NCBI Taxonomy" id="449393"/>
    <lineage>
        <taxon>unclassified sequences</taxon>
        <taxon>metagenomes</taxon>
        <taxon>ecological metagenomes</taxon>
    </lineage>
</organism>
<dbReference type="Gene3D" id="3.20.20.80">
    <property type="entry name" value="Glycosidases"/>
    <property type="match status" value="1"/>
</dbReference>
<feature type="domain" description="Glycoside hydrolase family 5" evidence="3">
    <location>
        <begin position="75"/>
        <end position="321"/>
    </location>
</feature>
<dbReference type="InterPro" id="IPR001547">
    <property type="entry name" value="Glyco_hydro_5"/>
</dbReference>
<reference evidence="4" key="1">
    <citation type="submission" date="2020-05" db="EMBL/GenBank/DDBJ databases">
        <authorList>
            <person name="Chiriac C."/>
            <person name="Salcher M."/>
            <person name="Ghai R."/>
            <person name="Kavagutti S V."/>
        </authorList>
    </citation>
    <scope>NUCLEOTIDE SEQUENCE</scope>
</reference>
<evidence type="ECO:0000313" key="4">
    <source>
        <dbReference type="EMBL" id="CAB4548797.1"/>
    </source>
</evidence>
<evidence type="ECO:0000259" key="3">
    <source>
        <dbReference type="Pfam" id="PF00150"/>
    </source>
</evidence>
<dbReference type="EMBL" id="CAEZSF010000166">
    <property type="protein sequence ID" value="CAB4548797.1"/>
    <property type="molecule type" value="Genomic_DNA"/>
</dbReference>
<accession>A0A6J6CC95</accession>
<keyword evidence="2" id="KW-0326">Glycosidase</keyword>